<dbReference type="InterPro" id="IPR018506">
    <property type="entry name" value="Cyt_B5_heme-BS"/>
</dbReference>
<feature type="region of interest" description="Disordered" evidence="6">
    <location>
        <begin position="22"/>
        <end position="45"/>
    </location>
</feature>
<evidence type="ECO:0000256" key="4">
    <source>
        <dbReference type="ARBA" id="ARBA00038168"/>
    </source>
</evidence>
<evidence type="ECO:0000256" key="1">
    <source>
        <dbReference type="ARBA" id="ARBA00022617"/>
    </source>
</evidence>
<dbReference type="GO" id="GO:0020037">
    <property type="term" value="F:heme binding"/>
    <property type="evidence" value="ECO:0007669"/>
    <property type="project" value="UniProtKB-UniRule"/>
</dbReference>
<dbReference type="Gene3D" id="3.10.120.10">
    <property type="entry name" value="Cytochrome b5-like heme/steroid binding domain"/>
    <property type="match status" value="1"/>
</dbReference>
<dbReference type="GO" id="GO:0046872">
    <property type="term" value="F:metal ion binding"/>
    <property type="evidence" value="ECO:0007669"/>
    <property type="project" value="UniProtKB-UniRule"/>
</dbReference>
<evidence type="ECO:0000256" key="3">
    <source>
        <dbReference type="ARBA" id="ARBA00023004"/>
    </source>
</evidence>
<dbReference type="Pfam" id="PF00173">
    <property type="entry name" value="Cyt-b5"/>
    <property type="match status" value="1"/>
</dbReference>
<evidence type="ECO:0000313" key="8">
    <source>
        <dbReference type="EMBL" id="CAD8910050.1"/>
    </source>
</evidence>
<dbReference type="PRINTS" id="PR00363">
    <property type="entry name" value="CYTOCHROMEB5"/>
</dbReference>
<sequence length="242" mass="25370">MDGADDVMRVRAVEPLMAVAPAGALAGDSDNPQSPDTPDASMRLAKGFESGAFKDVFDGVVASAGAGGDPAERGGEKFIEAAAPPAVLSPAAAHDAAPTSVAPAPERRRRRRVCDACPHCDDVCGLPQCVRCAEKAKAIAERDAAGGKRRACDMVRVTRCQVARHNTADDLWLIAHGKVYDVTPFLNKHPGGTRSLLRHAGQDSTVDFDFHSRGAQAAWKGFRIGTVVRCPSEPSTGGCVIS</sequence>
<dbReference type="AlphaFoldDB" id="A0A7S1C712"/>
<name>A0A7S1C712_9STRA</name>
<dbReference type="InterPro" id="IPR050668">
    <property type="entry name" value="Cytochrome_b5"/>
</dbReference>
<comment type="similarity">
    <text evidence="4 5">Belongs to the cytochrome b5 family.</text>
</comment>
<keyword evidence="3 5" id="KW-0408">Iron</keyword>
<evidence type="ECO:0000256" key="6">
    <source>
        <dbReference type="SAM" id="MobiDB-lite"/>
    </source>
</evidence>
<dbReference type="EMBL" id="HBFS01004861">
    <property type="protein sequence ID" value="CAD8910050.1"/>
    <property type="molecule type" value="Transcribed_RNA"/>
</dbReference>
<dbReference type="PROSITE" id="PS00191">
    <property type="entry name" value="CYTOCHROME_B5_1"/>
    <property type="match status" value="1"/>
</dbReference>
<gene>
    <name evidence="8" type="ORF">BSP0115_LOCUS3254</name>
</gene>
<protein>
    <recommendedName>
        <fullName evidence="7">Cytochrome b5 heme-binding domain-containing protein</fullName>
    </recommendedName>
</protein>
<feature type="domain" description="Cytochrome b5 heme-binding" evidence="7">
    <location>
        <begin position="154"/>
        <end position="228"/>
    </location>
</feature>
<dbReference type="InterPro" id="IPR001199">
    <property type="entry name" value="Cyt_B5-like_heme/steroid-bd"/>
</dbReference>
<keyword evidence="1 5" id="KW-0349">Heme</keyword>
<organism evidence="8">
    <name type="scientific">Bicosoecida sp. CB-2014</name>
    <dbReference type="NCBI Taxonomy" id="1486930"/>
    <lineage>
        <taxon>Eukaryota</taxon>
        <taxon>Sar</taxon>
        <taxon>Stramenopiles</taxon>
        <taxon>Bigyra</taxon>
        <taxon>Opalozoa</taxon>
        <taxon>Bicosoecida</taxon>
    </lineage>
</organism>
<keyword evidence="2 5" id="KW-0479">Metal-binding</keyword>
<evidence type="ECO:0000259" key="7">
    <source>
        <dbReference type="PROSITE" id="PS50255"/>
    </source>
</evidence>
<dbReference type="InterPro" id="IPR036400">
    <property type="entry name" value="Cyt_B5-like_heme/steroid_sf"/>
</dbReference>
<reference evidence="8" key="1">
    <citation type="submission" date="2021-01" db="EMBL/GenBank/DDBJ databases">
        <authorList>
            <person name="Corre E."/>
            <person name="Pelletier E."/>
            <person name="Niang G."/>
            <person name="Scheremetjew M."/>
            <person name="Finn R."/>
            <person name="Kale V."/>
            <person name="Holt S."/>
            <person name="Cochrane G."/>
            <person name="Meng A."/>
            <person name="Brown T."/>
            <person name="Cohen L."/>
        </authorList>
    </citation>
    <scope>NUCLEOTIDE SEQUENCE</scope>
    <source>
        <strain evidence="8">Ms1</strain>
    </source>
</reference>
<dbReference type="GO" id="GO:0016020">
    <property type="term" value="C:membrane"/>
    <property type="evidence" value="ECO:0007669"/>
    <property type="project" value="TreeGrafter"/>
</dbReference>
<accession>A0A7S1C712</accession>
<dbReference type="PANTHER" id="PTHR19359:SF146">
    <property type="entry name" value="B5, PUTATIVE-RELATED"/>
    <property type="match status" value="1"/>
</dbReference>
<dbReference type="SUPFAM" id="SSF55856">
    <property type="entry name" value="Cytochrome b5-like heme/steroid binding domain"/>
    <property type="match status" value="1"/>
</dbReference>
<dbReference type="PROSITE" id="PS50255">
    <property type="entry name" value="CYTOCHROME_B5_2"/>
    <property type="match status" value="1"/>
</dbReference>
<proteinExistence type="inferred from homology"/>
<dbReference type="PANTHER" id="PTHR19359">
    <property type="entry name" value="CYTOCHROME B5"/>
    <property type="match status" value="1"/>
</dbReference>
<feature type="region of interest" description="Disordered" evidence="6">
    <location>
        <begin position="89"/>
        <end position="108"/>
    </location>
</feature>
<dbReference type="SMART" id="SM01117">
    <property type="entry name" value="Cyt-b5"/>
    <property type="match status" value="1"/>
</dbReference>
<evidence type="ECO:0000256" key="2">
    <source>
        <dbReference type="ARBA" id="ARBA00022723"/>
    </source>
</evidence>
<evidence type="ECO:0000256" key="5">
    <source>
        <dbReference type="RuleBase" id="RU362121"/>
    </source>
</evidence>